<dbReference type="EMBL" id="ML978127">
    <property type="protein sequence ID" value="KAF2097979.1"/>
    <property type="molecule type" value="Genomic_DNA"/>
</dbReference>
<gene>
    <name evidence="2" type="ORF">NA57DRAFT_24547</name>
</gene>
<feature type="compositionally biased region" description="Polar residues" evidence="1">
    <location>
        <begin position="536"/>
        <end position="566"/>
    </location>
</feature>
<feature type="compositionally biased region" description="Low complexity" evidence="1">
    <location>
        <begin position="170"/>
        <end position="184"/>
    </location>
</feature>
<feature type="compositionally biased region" description="Polar residues" evidence="1">
    <location>
        <begin position="581"/>
        <end position="590"/>
    </location>
</feature>
<evidence type="ECO:0000313" key="2">
    <source>
        <dbReference type="EMBL" id="KAF2097979.1"/>
    </source>
</evidence>
<accession>A0A9P4IBZ1</accession>
<feature type="non-terminal residue" evidence="2">
    <location>
        <position position="620"/>
    </location>
</feature>
<feature type="compositionally biased region" description="Basic and acidic residues" evidence="1">
    <location>
        <begin position="26"/>
        <end position="37"/>
    </location>
</feature>
<protein>
    <submittedName>
        <fullName evidence="2">Uncharacterized protein</fullName>
    </submittedName>
</protein>
<feature type="region of interest" description="Disordered" evidence="1">
    <location>
        <begin position="373"/>
        <end position="413"/>
    </location>
</feature>
<feature type="compositionally biased region" description="Basic residues" evidence="1">
    <location>
        <begin position="243"/>
        <end position="252"/>
    </location>
</feature>
<feature type="compositionally biased region" description="Polar residues" evidence="1">
    <location>
        <begin position="57"/>
        <end position="69"/>
    </location>
</feature>
<feature type="compositionally biased region" description="Low complexity" evidence="1">
    <location>
        <begin position="137"/>
        <end position="148"/>
    </location>
</feature>
<dbReference type="Proteomes" id="UP000799772">
    <property type="component" value="Unassembled WGS sequence"/>
</dbReference>
<evidence type="ECO:0000256" key="1">
    <source>
        <dbReference type="SAM" id="MobiDB-lite"/>
    </source>
</evidence>
<name>A0A9P4IBZ1_9PEZI</name>
<dbReference type="OrthoDB" id="340550at2759"/>
<evidence type="ECO:0000313" key="3">
    <source>
        <dbReference type="Proteomes" id="UP000799772"/>
    </source>
</evidence>
<feature type="compositionally biased region" description="Polar residues" evidence="1">
    <location>
        <begin position="458"/>
        <end position="480"/>
    </location>
</feature>
<feature type="region of interest" description="Disordered" evidence="1">
    <location>
        <begin position="133"/>
        <end position="199"/>
    </location>
</feature>
<comment type="caution">
    <text evidence="2">The sequence shown here is derived from an EMBL/GenBank/DDBJ whole genome shotgun (WGS) entry which is preliminary data.</text>
</comment>
<proteinExistence type="predicted"/>
<keyword evidence="3" id="KW-1185">Reference proteome</keyword>
<feature type="compositionally biased region" description="Low complexity" evidence="1">
    <location>
        <begin position="253"/>
        <end position="265"/>
    </location>
</feature>
<feature type="region of interest" description="Disordered" evidence="1">
    <location>
        <begin position="242"/>
        <end position="279"/>
    </location>
</feature>
<feature type="non-terminal residue" evidence="2">
    <location>
        <position position="1"/>
    </location>
</feature>
<feature type="compositionally biased region" description="Polar residues" evidence="1">
    <location>
        <begin position="378"/>
        <end position="387"/>
    </location>
</feature>
<dbReference type="AlphaFoldDB" id="A0A9P4IBZ1"/>
<feature type="compositionally biased region" description="Polar residues" evidence="1">
    <location>
        <begin position="298"/>
        <end position="311"/>
    </location>
</feature>
<dbReference type="PANTHER" id="PTHR42106">
    <property type="entry name" value="CHROMOSOME 10, WHOLE GENOME SHOTGUN SEQUENCE"/>
    <property type="match status" value="1"/>
</dbReference>
<reference evidence="2" key="1">
    <citation type="journal article" date="2020" name="Stud. Mycol.">
        <title>101 Dothideomycetes genomes: a test case for predicting lifestyles and emergence of pathogens.</title>
        <authorList>
            <person name="Haridas S."/>
            <person name="Albert R."/>
            <person name="Binder M."/>
            <person name="Bloem J."/>
            <person name="Labutti K."/>
            <person name="Salamov A."/>
            <person name="Andreopoulos B."/>
            <person name="Baker S."/>
            <person name="Barry K."/>
            <person name="Bills G."/>
            <person name="Bluhm B."/>
            <person name="Cannon C."/>
            <person name="Castanera R."/>
            <person name="Culley D."/>
            <person name="Daum C."/>
            <person name="Ezra D."/>
            <person name="Gonzalez J."/>
            <person name="Henrissat B."/>
            <person name="Kuo A."/>
            <person name="Liang C."/>
            <person name="Lipzen A."/>
            <person name="Lutzoni F."/>
            <person name="Magnuson J."/>
            <person name="Mondo S."/>
            <person name="Nolan M."/>
            <person name="Ohm R."/>
            <person name="Pangilinan J."/>
            <person name="Park H.-J."/>
            <person name="Ramirez L."/>
            <person name="Alfaro M."/>
            <person name="Sun H."/>
            <person name="Tritt A."/>
            <person name="Yoshinaga Y."/>
            <person name="Zwiers L.-H."/>
            <person name="Turgeon B."/>
            <person name="Goodwin S."/>
            <person name="Spatafora J."/>
            <person name="Crous P."/>
            <person name="Grigoriev I."/>
        </authorList>
    </citation>
    <scope>NUCLEOTIDE SEQUENCE</scope>
    <source>
        <strain evidence="2">CBS 133067</strain>
    </source>
</reference>
<feature type="compositionally biased region" description="Acidic residues" evidence="1">
    <location>
        <begin position="185"/>
        <end position="197"/>
    </location>
</feature>
<feature type="region of interest" description="Disordered" evidence="1">
    <location>
        <begin position="441"/>
        <end position="620"/>
    </location>
</feature>
<dbReference type="PANTHER" id="PTHR42106:SF1">
    <property type="match status" value="1"/>
</dbReference>
<feature type="compositionally biased region" description="Polar residues" evidence="1">
    <location>
        <begin position="1"/>
        <end position="24"/>
    </location>
</feature>
<feature type="region of interest" description="Disordered" evidence="1">
    <location>
        <begin position="291"/>
        <end position="326"/>
    </location>
</feature>
<organism evidence="2 3">
    <name type="scientific">Rhizodiscina lignyota</name>
    <dbReference type="NCBI Taxonomy" id="1504668"/>
    <lineage>
        <taxon>Eukaryota</taxon>
        <taxon>Fungi</taxon>
        <taxon>Dikarya</taxon>
        <taxon>Ascomycota</taxon>
        <taxon>Pezizomycotina</taxon>
        <taxon>Dothideomycetes</taxon>
        <taxon>Pleosporomycetidae</taxon>
        <taxon>Aulographales</taxon>
        <taxon>Rhizodiscinaceae</taxon>
        <taxon>Rhizodiscina</taxon>
    </lineage>
</organism>
<sequence length="620" mass="65893">PSKSPSKARSLSDSTPRLSPSPNIKESIRKSKDDHTIETNPKTPRRPDFLARGLSLQMPSKQGSPSTGLLPSRGPLSPKLDSRNIYSSPASVLPRHSRGLDFSRACTNLHHSTVAEQSSPDSSPTITQKAIAIPPRSSLSHSSMILDSPQMNSGAWTHAGNKDKSMASGSVSSINMLDSSSSDSDGGDPMEGDDNDDLMISTPQAYKLNDASAPTPFAAAPTTRLWPGPGIAAPSSFMSFQRARLRHRRSRHSSSSASGHSSLASPIPQSPPNGRADGNSYFAREITRKAASRRESLSLGTSDLHISSGNDSGDEAGQSGVSTPGVVQRPVTRRTNMLPKSRAFGRIRAELIEESSPVDTEVRREAQVVRQVRESDLNIDQPQQGGESSPILPAAPDGLDDIPEGNPLGTNVPGAPKGLFGAFSRQAFKNSISGGKDFWNNFDNQIRTPPPPFFPRAGSSTVSDDINMDSPTTSLPQPQEQAKENNVGLSLSRASTPQPPAPPPSAAEGIRKNNKRRRDDDLDGMSIKRRAVSPGMSVQNSPILSQSPGNRETNLWGQPHSQSQAKASREGSVTGHAAGQRSDSTGSQASVVPAIGPLGKRIGMQGMTDTNDGLMKMSIE</sequence>
<feature type="region of interest" description="Disordered" evidence="1">
    <location>
        <begin position="1"/>
        <end position="96"/>
    </location>
</feature>